<proteinExistence type="predicted"/>
<comment type="caution">
    <text evidence="2">The sequence shown here is derived from an EMBL/GenBank/DDBJ whole genome shotgun (WGS) entry which is preliminary data.</text>
</comment>
<dbReference type="Pfam" id="PF00856">
    <property type="entry name" value="SET"/>
    <property type="match status" value="1"/>
</dbReference>
<dbReference type="PROSITE" id="PS50280">
    <property type="entry name" value="SET"/>
    <property type="match status" value="1"/>
</dbReference>
<dbReference type="SUPFAM" id="SSF82199">
    <property type="entry name" value="SET domain"/>
    <property type="match status" value="1"/>
</dbReference>
<protein>
    <recommendedName>
        <fullName evidence="1">SET domain-containing protein</fullName>
    </recommendedName>
</protein>
<dbReference type="SMART" id="SM00317">
    <property type="entry name" value="SET"/>
    <property type="match status" value="1"/>
</dbReference>
<dbReference type="AlphaFoldDB" id="A0AAV3X7R6"/>
<dbReference type="InterPro" id="IPR046341">
    <property type="entry name" value="SET_dom_sf"/>
</dbReference>
<gene>
    <name evidence="2" type="ORF">MiSe_10100</name>
</gene>
<evidence type="ECO:0000313" key="3">
    <source>
        <dbReference type="Proteomes" id="UP001050975"/>
    </source>
</evidence>
<keyword evidence="3" id="KW-1185">Reference proteome</keyword>
<dbReference type="Proteomes" id="UP001050975">
    <property type="component" value="Unassembled WGS sequence"/>
</dbReference>
<dbReference type="Gene3D" id="2.170.270.10">
    <property type="entry name" value="SET domain"/>
    <property type="match status" value="1"/>
</dbReference>
<organism evidence="2 3">
    <name type="scientific">Microseira wollei NIES-4236</name>
    <dbReference type="NCBI Taxonomy" id="2530354"/>
    <lineage>
        <taxon>Bacteria</taxon>
        <taxon>Bacillati</taxon>
        <taxon>Cyanobacteriota</taxon>
        <taxon>Cyanophyceae</taxon>
        <taxon>Oscillatoriophycideae</taxon>
        <taxon>Aerosakkonematales</taxon>
        <taxon>Aerosakkonemataceae</taxon>
        <taxon>Microseira</taxon>
    </lineage>
</organism>
<name>A0AAV3X7R6_9CYAN</name>
<dbReference type="InterPro" id="IPR001214">
    <property type="entry name" value="SET_dom"/>
</dbReference>
<reference evidence="2" key="1">
    <citation type="submission" date="2019-10" db="EMBL/GenBank/DDBJ databases">
        <title>Draft genome sequece of Microseira wollei NIES-4236.</title>
        <authorList>
            <person name="Yamaguchi H."/>
            <person name="Suzuki S."/>
            <person name="Kawachi M."/>
        </authorList>
    </citation>
    <scope>NUCLEOTIDE SEQUENCE</scope>
    <source>
        <strain evidence="2">NIES-4236</strain>
    </source>
</reference>
<accession>A0AAV3X7R6</accession>
<dbReference type="EMBL" id="BLAY01000010">
    <property type="protein sequence ID" value="GET36262.1"/>
    <property type="molecule type" value="Genomic_DNA"/>
</dbReference>
<evidence type="ECO:0000313" key="2">
    <source>
        <dbReference type="EMBL" id="GET36262.1"/>
    </source>
</evidence>
<sequence>MIHPHTEILYVNELIGYGVFATQFIPKGTIIWVLDELDQKLEEAHVLSLEPLRRKQLVKYCYRDNKGRYVLCWDIARYMNHSFNPNCISTYYEFELAIRDIYPGEQLTEDYGYFNLDEPFYCLPESGSTRTKVMPDDILHFYPEWDRKASEAMKYLNKFPQPLKYLIAPKVLDTVNAVAAGKRPIDSIRNYYYDRAIQLRAVS</sequence>
<dbReference type="RefSeq" id="WP_226575578.1">
    <property type="nucleotide sequence ID" value="NZ_BLAY01000010.1"/>
</dbReference>
<dbReference type="CDD" id="cd08161">
    <property type="entry name" value="SET"/>
    <property type="match status" value="1"/>
</dbReference>
<feature type="domain" description="SET" evidence="1">
    <location>
        <begin position="4"/>
        <end position="112"/>
    </location>
</feature>
<evidence type="ECO:0000259" key="1">
    <source>
        <dbReference type="PROSITE" id="PS50280"/>
    </source>
</evidence>